<accession>A0A090J301</accession>
<dbReference type="InterPro" id="IPR003141">
    <property type="entry name" value="Pol/His_phosphatase_N"/>
</dbReference>
<keyword evidence="6" id="KW-0235">DNA replication</keyword>
<evidence type="ECO:0000256" key="4">
    <source>
        <dbReference type="ARBA" id="ARBA00022679"/>
    </source>
</evidence>
<keyword evidence="4 12" id="KW-0808">Transferase</keyword>
<dbReference type="Gene3D" id="1.10.150.110">
    <property type="entry name" value="DNA polymerase beta, N-terminal domain-like"/>
    <property type="match status" value="1"/>
</dbReference>
<dbReference type="FunFam" id="3.20.20.140:FF:000047">
    <property type="entry name" value="PHP domain-containing protein"/>
    <property type="match status" value="1"/>
</dbReference>
<evidence type="ECO:0000313" key="13">
    <source>
        <dbReference type="Proteomes" id="UP000040576"/>
    </source>
</evidence>
<organism evidence="12 13">
    <name type="scientific">Caldibacillus thermoamylovorans</name>
    <dbReference type="NCBI Taxonomy" id="35841"/>
    <lineage>
        <taxon>Bacteria</taxon>
        <taxon>Bacillati</taxon>
        <taxon>Bacillota</taxon>
        <taxon>Bacilli</taxon>
        <taxon>Bacillales</taxon>
        <taxon>Bacillaceae</taxon>
        <taxon>Caldibacillus</taxon>
    </lineage>
</organism>
<dbReference type="CDD" id="cd07436">
    <property type="entry name" value="PHP_PolX"/>
    <property type="match status" value="1"/>
</dbReference>
<keyword evidence="13" id="KW-1185">Reference proteome</keyword>
<dbReference type="SUPFAM" id="SSF89550">
    <property type="entry name" value="PHP domain-like"/>
    <property type="match status" value="1"/>
</dbReference>
<keyword evidence="12" id="KW-0540">Nuclease</keyword>
<dbReference type="PANTHER" id="PTHR36928:SF1">
    <property type="entry name" value="PHOSPHATASE YCDX-RELATED"/>
    <property type="match status" value="1"/>
</dbReference>
<feature type="domain" description="Helix-hairpin-helix DNA-binding motif class 1" evidence="9">
    <location>
        <begin position="125"/>
        <end position="144"/>
    </location>
</feature>
<proteinExistence type="predicted"/>
<dbReference type="InterPro" id="IPR022311">
    <property type="entry name" value="PolX-like"/>
</dbReference>
<dbReference type="Gene3D" id="3.20.20.140">
    <property type="entry name" value="Metal-dependent hydrolases"/>
    <property type="match status" value="1"/>
</dbReference>
<dbReference type="InterPro" id="IPR016195">
    <property type="entry name" value="Pol/histidinol_Pase-like"/>
</dbReference>
<dbReference type="EC" id="2.7.7.7" evidence="2"/>
<comment type="cofactor">
    <cofactor evidence="1">
        <name>Mg(2+)</name>
        <dbReference type="ChEBI" id="CHEBI:18420"/>
    </cofactor>
</comment>
<dbReference type="SMART" id="SM00483">
    <property type="entry name" value="POLXc"/>
    <property type="match status" value="1"/>
</dbReference>
<dbReference type="SMART" id="SM00278">
    <property type="entry name" value="HhH1"/>
    <property type="match status" value="3"/>
</dbReference>
<dbReference type="NCBIfam" id="NF006375">
    <property type="entry name" value="PRK08609.1"/>
    <property type="match status" value="1"/>
</dbReference>
<evidence type="ECO:0000256" key="7">
    <source>
        <dbReference type="ARBA" id="ARBA00022932"/>
    </source>
</evidence>
<dbReference type="GO" id="GO:0004527">
    <property type="term" value="F:exonuclease activity"/>
    <property type="evidence" value="ECO:0007669"/>
    <property type="project" value="UniProtKB-KW"/>
</dbReference>
<evidence type="ECO:0000259" key="10">
    <source>
        <dbReference type="SMART" id="SM00481"/>
    </source>
</evidence>
<name>A0A090J301_9BACI</name>
<keyword evidence="3" id="KW-0237">DNA synthesis</keyword>
<dbReference type="AlphaFoldDB" id="A0A090J301"/>
<evidence type="ECO:0000256" key="1">
    <source>
        <dbReference type="ARBA" id="ARBA00001946"/>
    </source>
</evidence>
<dbReference type="GO" id="GO:0003887">
    <property type="term" value="F:DNA-directed DNA polymerase activity"/>
    <property type="evidence" value="ECO:0007669"/>
    <property type="project" value="UniProtKB-KW"/>
</dbReference>
<dbReference type="RefSeq" id="WP_034771609.1">
    <property type="nucleotide sequence ID" value="NZ_CCRF01000067.1"/>
</dbReference>
<keyword evidence="7" id="KW-0239">DNA-directed DNA polymerase</keyword>
<comment type="catalytic activity">
    <reaction evidence="8">
        <text>DNA(n) + a 2'-deoxyribonucleoside 5'-triphosphate = DNA(n+1) + diphosphate</text>
        <dbReference type="Rhea" id="RHEA:22508"/>
        <dbReference type="Rhea" id="RHEA-COMP:17339"/>
        <dbReference type="Rhea" id="RHEA-COMP:17340"/>
        <dbReference type="ChEBI" id="CHEBI:33019"/>
        <dbReference type="ChEBI" id="CHEBI:61560"/>
        <dbReference type="ChEBI" id="CHEBI:173112"/>
        <dbReference type="EC" id="2.7.7.7"/>
    </reaction>
</comment>
<evidence type="ECO:0000256" key="5">
    <source>
        <dbReference type="ARBA" id="ARBA00022695"/>
    </source>
</evidence>
<dbReference type="PIRSF" id="PIRSF005047">
    <property type="entry name" value="UCP005047_YshC"/>
    <property type="match status" value="1"/>
</dbReference>
<feature type="domain" description="Helix-hairpin-helix DNA-binding motif class 1" evidence="9">
    <location>
        <begin position="50"/>
        <end position="69"/>
    </location>
</feature>
<evidence type="ECO:0000313" key="12">
    <source>
        <dbReference type="EMBL" id="CEE02245.1"/>
    </source>
</evidence>
<dbReference type="InterPro" id="IPR043519">
    <property type="entry name" value="NT_sf"/>
</dbReference>
<dbReference type="GO" id="GO:0006281">
    <property type="term" value="P:DNA repair"/>
    <property type="evidence" value="ECO:0007669"/>
    <property type="project" value="InterPro"/>
</dbReference>
<evidence type="ECO:0000259" key="11">
    <source>
        <dbReference type="SMART" id="SM00483"/>
    </source>
</evidence>
<feature type="domain" description="Polymerase/histidinol phosphatase N-terminal" evidence="10">
    <location>
        <begin position="338"/>
        <end position="417"/>
    </location>
</feature>
<reference evidence="12 13" key="1">
    <citation type="submission" date="2014-07" db="EMBL/GenBank/DDBJ databases">
        <authorList>
            <person name="Wibberg Daniel"/>
        </authorList>
    </citation>
    <scope>NUCLEOTIDE SEQUENCE [LARGE SCALE GENOMIC DNA]</scope>
</reference>
<evidence type="ECO:0000256" key="2">
    <source>
        <dbReference type="ARBA" id="ARBA00012417"/>
    </source>
</evidence>
<dbReference type="Proteomes" id="UP000040576">
    <property type="component" value="Unassembled WGS sequence"/>
</dbReference>
<gene>
    <name evidence="12" type="primary">polX</name>
    <name evidence="12" type="ORF">BT1A1_2427</name>
</gene>
<dbReference type="SUPFAM" id="SSF47802">
    <property type="entry name" value="DNA polymerase beta, N-terminal domain-like"/>
    <property type="match status" value="1"/>
</dbReference>
<dbReference type="GO" id="GO:0042578">
    <property type="term" value="F:phosphoric ester hydrolase activity"/>
    <property type="evidence" value="ECO:0007669"/>
    <property type="project" value="TreeGrafter"/>
</dbReference>
<dbReference type="Gene3D" id="3.30.460.10">
    <property type="entry name" value="Beta Polymerase, domain 2"/>
    <property type="match status" value="1"/>
</dbReference>
<evidence type="ECO:0000256" key="6">
    <source>
        <dbReference type="ARBA" id="ARBA00022705"/>
    </source>
</evidence>
<dbReference type="Gene3D" id="1.10.150.20">
    <property type="entry name" value="5' to 3' exonuclease, C-terminal subdomain"/>
    <property type="match status" value="1"/>
</dbReference>
<evidence type="ECO:0000256" key="8">
    <source>
        <dbReference type="ARBA" id="ARBA00049244"/>
    </source>
</evidence>
<keyword evidence="12" id="KW-0378">Hydrolase</keyword>
<dbReference type="InterPro" id="IPR050243">
    <property type="entry name" value="PHP_phosphatase"/>
</dbReference>
<dbReference type="InterPro" id="IPR037160">
    <property type="entry name" value="DNA_Pol_thumb_sf"/>
</dbReference>
<feature type="domain" description="Helix-hairpin-helix DNA-binding motif class 1" evidence="9">
    <location>
        <begin position="90"/>
        <end position="109"/>
    </location>
</feature>
<dbReference type="Pfam" id="PF14520">
    <property type="entry name" value="HHH_5"/>
    <property type="match status" value="1"/>
</dbReference>
<feature type="domain" description="DNA-directed DNA polymerase X" evidence="11">
    <location>
        <begin position="2"/>
        <end position="316"/>
    </location>
</feature>
<dbReference type="Gene3D" id="3.30.210.10">
    <property type="entry name" value="DNA polymerase, thumb domain"/>
    <property type="match status" value="1"/>
</dbReference>
<dbReference type="Pfam" id="PF02811">
    <property type="entry name" value="PHP"/>
    <property type="match status" value="1"/>
</dbReference>
<dbReference type="Pfam" id="PF14791">
    <property type="entry name" value="DNA_pol_B_thumb"/>
    <property type="match status" value="1"/>
</dbReference>
<dbReference type="EMBL" id="CCRF01000067">
    <property type="protein sequence ID" value="CEE02245.1"/>
    <property type="molecule type" value="Genomic_DNA"/>
</dbReference>
<keyword evidence="12" id="KW-0269">Exonuclease</keyword>
<dbReference type="GO" id="GO:0005829">
    <property type="term" value="C:cytosol"/>
    <property type="evidence" value="ECO:0007669"/>
    <property type="project" value="TreeGrafter"/>
</dbReference>
<dbReference type="InterPro" id="IPR029398">
    <property type="entry name" value="PolB_thumb"/>
</dbReference>
<dbReference type="GO" id="GO:0003677">
    <property type="term" value="F:DNA binding"/>
    <property type="evidence" value="ECO:0007669"/>
    <property type="project" value="InterPro"/>
</dbReference>
<dbReference type="InterPro" id="IPR047967">
    <property type="entry name" value="PolX_PHP"/>
</dbReference>
<dbReference type="PANTHER" id="PTHR36928">
    <property type="entry name" value="PHOSPHATASE YCDX-RELATED"/>
    <property type="match status" value="1"/>
</dbReference>
<dbReference type="SUPFAM" id="SSF158702">
    <property type="entry name" value="Sec63 N-terminal domain-like"/>
    <property type="match status" value="1"/>
</dbReference>
<dbReference type="InterPro" id="IPR004013">
    <property type="entry name" value="PHP_dom"/>
</dbReference>
<dbReference type="CDD" id="cd00141">
    <property type="entry name" value="NT_POLXc"/>
    <property type="match status" value="1"/>
</dbReference>
<dbReference type="Pfam" id="PF14716">
    <property type="entry name" value="HHH_8"/>
    <property type="match status" value="1"/>
</dbReference>
<dbReference type="SMART" id="SM00481">
    <property type="entry name" value="POLIIIAc"/>
    <property type="match status" value="1"/>
</dbReference>
<dbReference type="InterPro" id="IPR002054">
    <property type="entry name" value="DNA-dir_DNA_pol_X"/>
</dbReference>
<dbReference type="InterPro" id="IPR027421">
    <property type="entry name" value="DNA_pol_lamdba_lyase_dom_sf"/>
</dbReference>
<dbReference type="GO" id="GO:0008270">
    <property type="term" value="F:zinc ion binding"/>
    <property type="evidence" value="ECO:0007669"/>
    <property type="project" value="TreeGrafter"/>
</dbReference>
<sequence length="577" mass="65290">MIDNKREVIRLLETIAIYMELKGENPFKIQAFRRAATTLEQDERTLSEIDQFTALPGIGKGTAAVIKEFLETGQSDMLKQLQAEVPKGLIPLLQIPGLGGKTIAKLYNLLGVENIDDLKRVCKEGKVRALKGFGVKTEEKILKSIEQMEGLPRRFPLASVLPIVVWIEEQLSEMDAVKNYSRAGSVRRVKETVKDLDFIIATTEPERMKEQLLNMANIKEVTNQGDTKISCVFSFDFDISADFRLVKPDEFATTLHHFTGSKEHNIRMRQIAKERGEKISEYGVEQIETGKVLTFETETDFYHHFNLPIISPELRDDGTEIDQIDLLDELVKLADIRGDLHMHTTWSDGAHSIEEMIDACRKRGYEYMAITDHSQSLKVANGLSPDQLRKQMDIIRQLNEKYSDIMILAGIEMDILPDATFDYEDELLAEADLVIASIHSAFGQSEELIMKRLTAACKSPHIDIIAHPTGRKIGIREGYPVNIDRLIELAKATNTILELNASPRRLDLRKDHLIKAQQTGVSLIINTDSHHRDTLANMEIGVQYARSAWIKKDMIVNTKTAGDLLSFLKKTRRLPSL</sequence>
<dbReference type="SUPFAM" id="SSF81301">
    <property type="entry name" value="Nucleotidyltransferase"/>
    <property type="match status" value="1"/>
</dbReference>
<evidence type="ECO:0000256" key="3">
    <source>
        <dbReference type="ARBA" id="ARBA00022634"/>
    </source>
</evidence>
<keyword evidence="5 12" id="KW-0548">Nucleotidyltransferase</keyword>
<dbReference type="InterPro" id="IPR010996">
    <property type="entry name" value="HHH_MUS81"/>
</dbReference>
<protein>
    <recommendedName>
        <fullName evidence="2">DNA-directed DNA polymerase</fullName>
        <ecNumber evidence="2">2.7.7.7</ecNumber>
    </recommendedName>
</protein>
<dbReference type="InterPro" id="IPR003583">
    <property type="entry name" value="Hlx-hairpin-Hlx_DNA-bd_motif"/>
</dbReference>
<evidence type="ECO:0000259" key="9">
    <source>
        <dbReference type="SMART" id="SM00278"/>
    </source>
</evidence>